<dbReference type="AlphaFoldDB" id="A0A285U941"/>
<name>A0A285U941_9HYPH</name>
<dbReference type="SUPFAM" id="SSF47598">
    <property type="entry name" value="Ribbon-helix-helix"/>
    <property type="match status" value="1"/>
</dbReference>
<evidence type="ECO:0000256" key="2">
    <source>
        <dbReference type="ARBA" id="ARBA00049988"/>
    </source>
</evidence>
<dbReference type="PANTHER" id="PTHR35401">
    <property type="entry name" value="COPG FAMILY HELIX-TURN-HELIX PROTEIN-RELATED-RELATED"/>
    <property type="match status" value="1"/>
</dbReference>
<evidence type="ECO:0000313" key="3">
    <source>
        <dbReference type="EMBL" id="SOC37908.1"/>
    </source>
</evidence>
<comment type="similarity">
    <text evidence="2">Belongs to the TacA antitoxin family.</text>
</comment>
<reference evidence="3 4" key="1">
    <citation type="submission" date="2017-08" db="EMBL/GenBank/DDBJ databases">
        <authorList>
            <person name="de Groot N.N."/>
        </authorList>
    </citation>
    <scope>NUCLEOTIDE SEQUENCE [LARGE SCALE GENOMIC DNA]</scope>
    <source>
        <strain evidence="3 4">JC85</strain>
    </source>
</reference>
<dbReference type="Pfam" id="PF08681">
    <property type="entry name" value="TacA1"/>
    <property type="match status" value="1"/>
</dbReference>
<dbReference type="OrthoDB" id="573898at2"/>
<accession>A0A285U941</accession>
<sequence>MAHAQKREDQPTSRRRAERLEARVTAEQKALIEHAAALEGRSITDFVLASVQDAAKRTIAEHEVIRLSVKDSQAFVEALLNPREPGRRMRESVASYKALMGEQ</sequence>
<proteinExistence type="inferred from homology"/>
<dbReference type="RefSeq" id="WP_035224494.1">
    <property type="nucleotide sequence ID" value="NZ_OBQD01000004.1"/>
</dbReference>
<organism evidence="3 4">
    <name type="scientific">Rhizobium subbaraonis</name>
    <dbReference type="NCBI Taxonomy" id="908946"/>
    <lineage>
        <taxon>Bacteria</taxon>
        <taxon>Pseudomonadati</taxon>
        <taxon>Pseudomonadota</taxon>
        <taxon>Alphaproteobacteria</taxon>
        <taxon>Hyphomicrobiales</taxon>
        <taxon>Rhizobiaceae</taxon>
        <taxon>Rhizobium/Agrobacterium group</taxon>
        <taxon>Rhizobium</taxon>
    </lineage>
</organism>
<dbReference type="GO" id="GO:0006355">
    <property type="term" value="P:regulation of DNA-templated transcription"/>
    <property type="evidence" value="ECO:0007669"/>
    <property type="project" value="InterPro"/>
</dbReference>
<keyword evidence="1" id="KW-1277">Toxin-antitoxin system</keyword>
<evidence type="ECO:0000313" key="4">
    <source>
        <dbReference type="Proteomes" id="UP000219167"/>
    </source>
</evidence>
<dbReference type="EMBL" id="OBQD01000004">
    <property type="protein sequence ID" value="SOC37908.1"/>
    <property type="molecule type" value="Genomic_DNA"/>
</dbReference>
<dbReference type="Gene3D" id="1.20.5.780">
    <property type="entry name" value="Single helix bin"/>
    <property type="match status" value="1"/>
</dbReference>
<evidence type="ECO:0008006" key="5">
    <source>
        <dbReference type="Google" id="ProtNLM"/>
    </source>
</evidence>
<evidence type="ECO:0000256" key="1">
    <source>
        <dbReference type="ARBA" id="ARBA00022649"/>
    </source>
</evidence>
<protein>
    <recommendedName>
        <fullName evidence="5">DUF1778 domain-containing protein</fullName>
    </recommendedName>
</protein>
<gene>
    <name evidence="3" type="ORF">SAMN05892877_104349</name>
</gene>
<keyword evidence="4" id="KW-1185">Reference proteome</keyword>
<dbReference type="InterPro" id="IPR014795">
    <property type="entry name" value="TacA_1-like"/>
</dbReference>
<dbReference type="PANTHER" id="PTHR35401:SF2">
    <property type="entry name" value="ABC-TYPE TRANSPORT SYSTEM"/>
    <property type="match status" value="1"/>
</dbReference>
<dbReference type="Proteomes" id="UP000219167">
    <property type="component" value="Unassembled WGS sequence"/>
</dbReference>
<dbReference type="InterPro" id="IPR010985">
    <property type="entry name" value="Ribbon_hlx_hlx"/>
</dbReference>